<evidence type="ECO:0000313" key="1">
    <source>
        <dbReference type="EMBL" id="KAJ4706411.1"/>
    </source>
</evidence>
<comment type="caution">
    <text evidence="1">The sequence shown here is derived from an EMBL/GenBank/DDBJ whole genome shotgun (WGS) entry which is preliminary data.</text>
</comment>
<proteinExistence type="predicted"/>
<gene>
    <name evidence="1" type="ORF">OWV82_020061</name>
</gene>
<dbReference type="EMBL" id="CM051404">
    <property type="protein sequence ID" value="KAJ4706411.1"/>
    <property type="molecule type" value="Genomic_DNA"/>
</dbReference>
<reference evidence="1 2" key="1">
    <citation type="journal article" date="2023" name="Science">
        <title>Complex scaffold remodeling in plant triterpene biosynthesis.</title>
        <authorList>
            <person name="De La Pena R."/>
            <person name="Hodgson H."/>
            <person name="Liu J.C."/>
            <person name="Stephenson M.J."/>
            <person name="Martin A.C."/>
            <person name="Owen C."/>
            <person name="Harkess A."/>
            <person name="Leebens-Mack J."/>
            <person name="Jimenez L.E."/>
            <person name="Osbourn A."/>
            <person name="Sattely E.S."/>
        </authorList>
    </citation>
    <scope>NUCLEOTIDE SEQUENCE [LARGE SCALE GENOMIC DNA]</scope>
    <source>
        <strain evidence="2">cv. JPN11</strain>
        <tissue evidence="1">Leaf</tissue>
    </source>
</reference>
<name>A0ACC1X4R3_MELAZ</name>
<organism evidence="1 2">
    <name type="scientific">Melia azedarach</name>
    <name type="common">Chinaberry tree</name>
    <dbReference type="NCBI Taxonomy" id="155640"/>
    <lineage>
        <taxon>Eukaryota</taxon>
        <taxon>Viridiplantae</taxon>
        <taxon>Streptophyta</taxon>
        <taxon>Embryophyta</taxon>
        <taxon>Tracheophyta</taxon>
        <taxon>Spermatophyta</taxon>
        <taxon>Magnoliopsida</taxon>
        <taxon>eudicotyledons</taxon>
        <taxon>Gunneridae</taxon>
        <taxon>Pentapetalae</taxon>
        <taxon>rosids</taxon>
        <taxon>malvids</taxon>
        <taxon>Sapindales</taxon>
        <taxon>Meliaceae</taxon>
        <taxon>Melia</taxon>
    </lineage>
</organism>
<evidence type="ECO:0000313" key="2">
    <source>
        <dbReference type="Proteomes" id="UP001164539"/>
    </source>
</evidence>
<dbReference type="Proteomes" id="UP001164539">
    <property type="component" value="Chromosome 11"/>
</dbReference>
<sequence>MEEVDKATIAYLNSFPPGYRFFPTDIELVVYYLMNKVLNRPLPPNKIRAINLYMYSPQELSDMCGSGEGGIMYFFTSRDRKYPNGNRPNRAAGHGYWKATGVDKVVGSEENPIGYKKALVYYQGNHKDSKKTNWIMQEYRIDQKPPQRPAPDDKSFRNTAAASASAPPNMKLDDWVLCKVYLKVNKSDKRNREGSSAPRLPQGSYNAEASTSSRVTCMPNNMGFMGYAPPMPAAGVAGWSTNTSSVHLPQYAAPIFGFSNSSRMPRPQYIAPNYNIGSTSFAPPMPAALAGFSPSTSSVPRPQYIAPSYIIGSPSCAPPMPVSFAGFSPSPSSVPRPQYIEPNYNMVSTSSAPPMMQRTNRNSGSSNVVLQHQPLYSDYFPSSMPEEEVNSFLTVLEDVCPSLDDEITGPKS</sequence>
<protein>
    <submittedName>
        <fullName evidence="1">NAC domain-containing protein</fullName>
    </submittedName>
</protein>
<accession>A0ACC1X4R3</accession>
<keyword evidence="2" id="KW-1185">Reference proteome</keyword>